<keyword evidence="4 5" id="KW-0067">ATP-binding</keyword>
<keyword evidence="3" id="KW-0547">Nucleotide-binding</keyword>
<dbReference type="InterPro" id="IPR017871">
    <property type="entry name" value="ABC_transporter-like_CS"/>
</dbReference>
<dbReference type="AlphaFoldDB" id="A0A511DVF0"/>
<evidence type="ECO:0000256" key="4">
    <source>
        <dbReference type="ARBA" id="ARBA00022840"/>
    </source>
</evidence>
<dbReference type="Pfam" id="PF00005">
    <property type="entry name" value="ABC_tran"/>
    <property type="match status" value="1"/>
</dbReference>
<evidence type="ECO:0000256" key="2">
    <source>
        <dbReference type="ARBA" id="ARBA00022448"/>
    </source>
</evidence>
<dbReference type="RefSeq" id="WP_056981030.1">
    <property type="nucleotide sequence ID" value="NZ_BJVK01000010.1"/>
</dbReference>
<dbReference type="SMART" id="SM00382">
    <property type="entry name" value="AAA"/>
    <property type="match status" value="1"/>
</dbReference>
<dbReference type="PANTHER" id="PTHR42711:SF5">
    <property type="entry name" value="ABC TRANSPORTER ATP-BINDING PROTEIN NATA"/>
    <property type="match status" value="1"/>
</dbReference>
<dbReference type="Gene3D" id="3.40.50.300">
    <property type="entry name" value="P-loop containing nucleotide triphosphate hydrolases"/>
    <property type="match status" value="1"/>
</dbReference>
<dbReference type="InterPro" id="IPR027417">
    <property type="entry name" value="P-loop_NTPase"/>
</dbReference>
<organism evidence="5 6">
    <name type="scientific">Lentilactobacillus kefiri</name>
    <name type="common">Lactobacillus kefiri</name>
    <dbReference type="NCBI Taxonomy" id="33962"/>
    <lineage>
        <taxon>Bacteria</taxon>
        <taxon>Bacillati</taxon>
        <taxon>Bacillota</taxon>
        <taxon>Bacilli</taxon>
        <taxon>Lactobacillales</taxon>
        <taxon>Lactobacillaceae</taxon>
        <taxon>Lentilactobacillus</taxon>
    </lineage>
</organism>
<evidence type="ECO:0000256" key="3">
    <source>
        <dbReference type="ARBA" id="ARBA00022741"/>
    </source>
</evidence>
<keyword evidence="2" id="KW-0813">Transport</keyword>
<dbReference type="Proteomes" id="UP000321893">
    <property type="component" value="Unassembled WGS sequence"/>
</dbReference>
<accession>A0A511DVF0</accession>
<evidence type="ECO:0000313" key="5">
    <source>
        <dbReference type="EMBL" id="GEL28237.1"/>
    </source>
</evidence>
<evidence type="ECO:0000313" key="6">
    <source>
        <dbReference type="Proteomes" id="UP000321893"/>
    </source>
</evidence>
<proteinExistence type="inferred from homology"/>
<gene>
    <name evidence="5" type="primary">yybJ</name>
    <name evidence="5" type="ORF">LKE01_10570</name>
</gene>
<protein>
    <submittedName>
        <fullName evidence="5">ABC transporter ATP-binding protein YybJ</fullName>
    </submittedName>
</protein>
<name>A0A511DVF0_LENKE</name>
<dbReference type="InterPro" id="IPR050763">
    <property type="entry name" value="ABC_transporter_ATP-binding"/>
</dbReference>
<dbReference type="GO" id="GO:0005524">
    <property type="term" value="F:ATP binding"/>
    <property type="evidence" value="ECO:0007669"/>
    <property type="project" value="UniProtKB-KW"/>
</dbReference>
<dbReference type="SUPFAM" id="SSF52540">
    <property type="entry name" value="P-loop containing nucleoside triphosphate hydrolases"/>
    <property type="match status" value="1"/>
</dbReference>
<dbReference type="InterPro" id="IPR003593">
    <property type="entry name" value="AAA+_ATPase"/>
</dbReference>
<dbReference type="PROSITE" id="PS50893">
    <property type="entry name" value="ABC_TRANSPORTER_2"/>
    <property type="match status" value="1"/>
</dbReference>
<keyword evidence="6" id="KW-1185">Reference proteome</keyword>
<dbReference type="OrthoDB" id="9804819at2"/>
<comment type="similarity">
    <text evidence="1">Belongs to the ABC transporter superfamily.</text>
</comment>
<dbReference type="CDD" id="cd03230">
    <property type="entry name" value="ABC_DR_subfamily_A"/>
    <property type="match status" value="1"/>
</dbReference>
<comment type="caution">
    <text evidence="5">The sequence shown here is derived from an EMBL/GenBank/DDBJ whole genome shotgun (WGS) entry which is preliminary data.</text>
</comment>
<dbReference type="PANTHER" id="PTHR42711">
    <property type="entry name" value="ABC TRANSPORTER ATP-BINDING PROTEIN"/>
    <property type="match status" value="1"/>
</dbReference>
<dbReference type="EMBL" id="BJVK01000010">
    <property type="protein sequence ID" value="GEL28237.1"/>
    <property type="molecule type" value="Genomic_DNA"/>
</dbReference>
<reference evidence="5" key="1">
    <citation type="submission" date="2019-07" db="EMBL/GenBank/DDBJ databases">
        <title>Whole genome shotgun sequence of Lactobacillus kefiri NBRC 15888.</title>
        <authorList>
            <person name="Hosoyama A."/>
            <person name="Uohara A."/>
            <person name="Ohji S."/>
            <person name="Ichikawa N."/>
        </authorList>
    </citation>
    <scope>NUCLEOTIDE SEQUENCE [LARGE SCALE GENOMIC DNA]</scope>
    <source>
        <strain evidence="5">NBRC 15888</strain>
    </source>
</reference>
<dbReference type="GeneID" id="71566744"/>
<dbReference type="GO" id="GO:0016887">
    <property type="term" value="F:ATP hydrolysis activity"/>
    <property type="evidence" value="ECO:0007669"/>
    <property type="project" value="InterPro"/>
</dbReference>
<dbReference type="STRING" id="1423764.FC95_GL000121"/>
<dbReference type="InterPro" id="IPR003439">
    <property type="entry name" value="ABC_transporter-like_ATP-bd"/>
</dbReference>
<evidence type="ECO:0000256" key="1">
    <source>
        <dbReference type="ARBA" id="ARBA00005417"/>
    </source>
</evidence>
<sequence>MKVKLVNVSKRIHGSPVLQNVSYEFDDSTIYGLTGSNGSGKTMLIRAIAGLLIPTSGEVIINGDVLHQKADFPERMGITIGNIVFPKDLTGFQNLVALSKINKVATIEQIKNAFKKVGLNEEDWNIKVSDYSLGMRQKLSIAQAIFEKPKLLLLDEPTNGLDEESTWILRNTLKEIAQAGSTVILASHDKEDIAYLSDEVIQIDGGKIVNIK</sequence>
<dbReference type="PROSITE" id="PS00211">
    <property type="entry name" value="ABC_TRANSPORTER_1"/>
    <property type="match status" value="1"/>
</dbReference>